<dbReference type="Proteomes" id="UP001200642">
    <property type="component" value="Unassembled WGS sequence"/>
</dbReference>
<dbReference type="RefSeq" id="WP_317903075.1">
    <property type="nucleotide sequence ID" value="NZ_JAIRBC010000022.1"/>
</dbReference>
<protein>
    <submittedName>
        <fullName evidence="4">DUF4105 domain-containing protein</fullName>
    </submittedName>
</protein>
<dbReference type="Pfam" id="PF13387">
    <property type="entry name" value="Lnb_N"/>
    <property type="match status" value="1"/>
</dbReference>
<feature type="transmembrane region" description="Helical" evidence="1">
    <location>
        <begin position="366"/>
        <end position="384"/>
    </location>
</feature>
<feature type="domain" description="Lnb-like transmembrane" evidence="3">
    <location>
        <begin position="250"/>
        <end position="384"/>
    </location>
</feature>
<evidence type="ECO:0000259" key="3">
    <source>
        <dbReference type="Pfam" id="PF25221"/>
    </source>
</evidence>
<evidence type="ECO:0000313" key="5">
    <source>
        <dbReference type="Proteomes" id="UP001200642"/>
    </source>
</evidence>
<dbReference type="Pfam" id="PF25221">
    <property type="entry name" value="5TMH_Lnb"/>
    <property type="match status" value="1"/>
</dbReference>
<keyword evidence="5" id="KW-1185">Reference proteome</keyword>
<evidence type="ECO:0000313" key="4">
    <source>
        <dbReference type="EMBL" id="MCG2461932.1"/>
    </source>
</evidence>
<organism evidence="4 5">
    <name type="scientific">Cerina litoralis</name>
    <dbReference type="NCBI Taxonomy" id="2874477"/>
    <lineage>
        <taxon>Bacteria</taxon>
        <taxon>Pseudomonadati</taxon>
        <taxon>Bacteroidota</taxon>
        <taxon>Flavobacteriia</taxon>
        <taxon>Flavobacteriales</taxon>
        <taxon>Flavobacteriaceae</taxon>
        <taxon>Cerina</taxon>
    </lineage>
</organism>
<sequence>MPFKKIIFFALLLLVRWGYSQIPELSARSQISVLTCGAGEDLYTTFGHSAFRVHDPSLGIDVVYNYGTFDFNPPMFYVDFARGNMIYSLSRAHFDDFLFEYEMQNRWVKEQILDLTPKESNELFQFLETNYLPENRDYKYDFLFDNCATRILAVLKKVYGEGLEFQDDYLDNQYTFRELIHQNLVANSWSSLGIDLALGSVIDKKATPYQHAFLPNYVFKQLNNSFLDNYPLVQKEVVLLDSKPMNTGSNFLWTPLFWILLLFVFVMLRTVLDFKNSVRSRRMDFFLFLITGLVGLLIFFLWFFTNHSTTANNFNILWAFPFNLVAAIYIFRKNILPLWMNYYLWGLLGLLGLTSVLWIFKIQIFSPLIIPLLIVLAVRYVYLLKCPNRESNMQ</sequence>
<dbReference type="AlphaFoldDB" id="A0AAE3EY94"/>
<accession>A0AAE3EY94</accession>
<gene>
    <name evidence="4" type="ORF">K8352_14325</name>
</gene>
<feature type="transmembrane region" description="Helical" evidence="1">
    <location>
        <begin position="311"/>
        <end position="330"/>
    </location>
</feature>
<dbReference type="InterPro" id="IPR025178">
    <property type="entry name" value="Lnb_N"/>
</dbReference>
<dbReference type="InterPro" id="IPR057436">
    <property type="entry name" value="5TMH_Lnb"/>
</dbReference>
<reference evidence="4" key="1">
    <citation type="submission" date="2023-02" db="EMBL/GenBank/DDBJ databases">
        <title>Genome of Flavobacteriaceae gen. nov. sp. strain F89.</title>
        <authorList>
            <person name="Wang Y."/>
        </authorList>
    </citation>
    <scope>NUCLEOTIDE SEQUENCE</scope>
    <source>
        <strain evidence="4">F89</strain>
    </source>
</reference>
<feature type="transmembrane region" description="Helical" evidence="1">
    <location>
        <begin position="251"/>
        <end position="272"/>
    </location>
</feature>
<feature type="transmembrane region" description="Helical" evidence="1">
    <location>
        <begin position="284"/>
        <end position="305"/>
    </location>
</feature>
<dbReference type="EMBL" id="JAIRBC010000022">
    <property type="protein sequence ID" value="MCG2461932.1"/>
    <property type="molecule type" value="Genomic_DNA"/>
</dbReference>
<evidence type="ECO:0000259" key="2">
    <source>
        <dbReference type="Pfam" id="PF13387"/>
    </source>
</evidence>
<keyword evidence="1" id="KW-0472">Membrane</keyword>
<feature type="transmembrane region" description="Helical" evidence="1">
    <location>
        <begin position="342"/>
        <end position="360"/>
    </location>
</feature>
<name>A0AAE3EY94_9FLAO</name>
<keyword evidence="1" id="KW-0812">Transmembrane</keyword>
<comment type="caution">
    <text evidence="4">The sequence shown here is derived from an EMBL/GenBank/DDBJ whole genome shotgun (WGS) entry which is preliminary data.</text>
</comment>
<feature type="domain" description="Lnb N-terminal periplasmic" evidence="2">
    <location>
        <begin position="30"/>
        <end position="180"/>
    </location>
</feature>
<proteinExistence type="predicted"/>
<keyword evidence="1" id="KW-1133">Transmembrane helix</keyword>
<evidence type="ECO:0000256" key="1">
    <source>
        <dbReference type="SAM" id="Phobius"/>
    </source>
</evidence>